<dbReference type="GO" id="GO:0019829">
    <property type="term" value="F:ATPase-coupled monoatomic cation transmembrane transporter activity"/>
    <property type="evidence" value="ECO:0007669"/>
    <property type="project" value="InterPro"/>
</dbReference>
<dbReference type="Gene3D" id="3.30.70.100">
    <property type="match status" value="1"/>
</dbReference>
<dbReference type="KEGG" id="ccu:Ccur_13750"/>
<dbReference type="SUPFAM" id="SSF55008">
    <property type="entry name" value="HMA, heavy metal-associated domain"/>
    <property type="match status" value="1"/>
</dbReference>
<dbReference type="AlphaFoldDB" id="C7MLA3"/>
<organism evidence="2 3">
    <name type="scientific">Cryptobacterium curtum (strain ATCC 700683 / DSM 15641 / CCUG 43107 / 12-3)</name>
    <dbReference type="NCBI Taxonomy" id="469378"/>
    <lineage>
        <taxon>Bacteria</taxon>
        <taxon>Bacillati</taxon>
        <taxon>Actinomycetota</taxon>
        <taxon>Coriobacteriia</taxon>
        <taxon>Eggerthellales</taxon>
        <taxon>Eggerthellaceae</taxon>
        <taxon>Cryptobacterium</taxon>
    </lineage>
</organism>
<evidence type="ECO:0000313" key="2">
    <source>
        <dbReference type="EMBL" id="ACU95050.1"/>
    </source>
</evidence>
<dbReference type="InterPro" id="IPR027256">
    <property type="entry name" value="P-typ_ATPase_IB"/>
</dbReference>
<keyword evidence="3" id="KW-1185">Reference proteome</keyword>
<dbReference type="Pfam" id="PF00403">
    <property type="entry name" value="HMA"/>
    <property type="match status" value="1"/>
</dbReference>
<name>C7MLA3_CRYCD</name>
<protein>
    <recommendedName>
        <fullName evidence="1">HMA domain-containing protein</fullName>
    </recommendedName>
</protein>
<dbReference type="InterPro" id="IPR036163">
    <property type="entry name" value="HMA_dom_sf"/>
</dbReference>
<dbReference type="STRING" id="469378.Ccur_13750"/>
<dbReference type="OrthoDB" id="7068874at2"/>
<dbReference type="eggNOG" id="COG2608">
    <property type="taxonomic scope" value="Bacteria"/>
</dbReference>
<reference evidence="2 3" key="1">
    <citation type="journal article" date="2009" name="Stand. Genomic Sci.">
        <title>Complete genome sequence of Cryptobacterium curtum type strain (12-3).</title>
        <authorList>
            <person name="Mavrommatis K."/>
            <person name="Pukall R."/>
            <person name="Rohde C."/>
            <person name="Chen F."/>
            <person name="Sims D."/>
            <person name="Brettin T."/>
            <person name="Kuske C."/>
            <person name="Detter J.C."/>
            <person name="Han C."/>
            <person name="Lapidus A."/>
            <person name="Copeland A."/>
            <person name="Glavina Del Rio T."/>
            <person name="Nolan M."/>
            <person name="Lucas S."/>
            <person name="Tice H."/>
            <person name="Cheng J.F."/>
            <person name="Bruce D."/>
            <person name="Goodwin L."/>
            <person name="Pitluck S."/>
            <person name="Ovchinnikova G."/>
            <person name="Pati A."/>
            <person name="Ivanova N."/>
            <person name="Chen A."/>
            <person name="Palaniappan K."/>
            <person name="Chain P."/>
            <person name="D'haeseleer P."/>
            <person name="Goker M."/>
            <person name="Bristow J."/>
            <person name="Eisen J.A."/>
            <person name="Markowitz V."/>
            <person name="Hugenholtz P."/>
            <person name="Rohde M."/>
            <person name="Klenk H.P."/>
            <person name="Kyrpides N.C."/>
        </authorList>
    </citation>
    <scope>NUCLEOTIDE SEQUENCE [LARGE SCALE GENOMIC DNA]</scope>
    <source>
        <strain evidence="3">ATCC 700683 / DSM 15641 / 12-3</strain>
    </source>
</reference>
<gene>
    <name evidence="2" type="ordered locus">Ccur_13750</name>
</gene>
<dbReference type="RefSeq" id="WP_015778913.1">
    <property type="nucleotide sequence ID" value="NC_013170.1"/>
</dbReference>
<dbReference type="CDD" id="cd00371">
    <property type="entry name" value="HMA"/>
    <property type="match status" value="1"/>
</dbReference>
<evidence type="ECO:0000313" key="3">
    <source>
        <dbReference type="Proteomes" id="UP000000954"/>
    </source>
</evidence>
<feature type="domain" description="HMA" evidence="1">
    <location>
        <begin position="12"/>
        <end position="49"/>
    </location>
</feature>
<sequence length="72" mass="8231">MRRNYKLQGEICANCAAKIEDKVRKLDGVNDAKVNFMMLRFTLDASEESFDDALTQSLRIFEDIEPDCTVVV</sequence>
<accession>C7MLA3</accession>
<dbReference type="InterPro" id="IPR006121">
    <property type="entry name" value="HMA_dom"/>
</dbReference>
<dbReference type="GO" id="GO:0046872">
    <property type="term" value="F:metal ion binding"/>
    <property type="evidence" value="ECO:0007669"/>
    <property type="project" value="InterPro"/>
</dbReference>
<dbReference type="PRINTS" id="PR00941">
    <property type="entry name" value="CDATPASE"/>
</dbReference>
<proteinExistence type="predicted"/>
<dbReference type="EMBL" id="CP001682">
    <property type="protein sequence ID" value="ACU95050.1"/>
    <property type="molecule type" value="Genomic_DNA"/>
</dbReference>
<dbReference type="HOGENOM" id="CLU_134973_9_1_11"/>
<evidence type="ECO:0000259" key="1">
    <source>
        <dbReference type="Pfam" id="PF00403"/>
    </source>
</evidence>
<dbReference type="Proteomes" id="UP000000954">
    <property type="component" value="Chromosome"/>
</dbReference>
<dbReference type="GO" id="GO:0016020">
    <property type="term" value="C:membrane"/>
    <property type="evidence" value="ECO:0007669"/>
    <property type="project" value="InterPro"/>
</dbReference>